<dbReference type="EMBL" id="QGKX02002183">
    <property type="protein sequence ID" value="KAF3484496.1"/>
    <property type="molecule type" value="Genomic_DNA"/>
</dbReference>
<gene>
    <name evidence="3" type="ORF">F2Q69_00057229</name>
</gene>
<feature type="domain" description="Serine-threonine/tyrosine-protein kinase catalytic" evidence="2">
    <location>
        <begin position="98"/>
        <end position="152"/>
    </location>
</feature>
<evidence type="ECO:0000259" key="2">
    <source>
        <dbReference type="Pfam" id="PF07714"/>
    </source>
</evidence>
<accession>A0A8S9MMG9</accession>
<evidence type="ECO:0000313" key="3">
    <source>
        <dbReference type="EMBL" id="KAF3484496.1"/>
    </source>
</evidence>
<dbReference type="Gene3D" id="1.10.510.10">
    <property type="entry name" value="Transferase(Phosphotransferase) domain 1"/>
    <property type="match status" value="1"/>
</dbReference>
<organism evidence="3 4">
    <name type="scientific">Brassica cretica</name>
    <name type="common">Mustard</name>
    <dbReference type="NCBI Taxonomy" id="69181"/>
    <lineage>
        <taxon>Eukaryota</taxon>
        <taxon>Viridiplantae</taxon>
        <taxon>Streptophyta</taxon>
        <taxon>Embryophyta</taxon>
        <taxon>Tracheophyta</taxon>
        <taxon>Spermatophyta</taxon>
        <taxon>Magnoliopsida</taxon>
        <taxon>eudicotyledons</taxon>
        <taxon>Gunneridae</taxon>
        <taxon>Pentapetalae</taxon>
        <taxon>rosids</taxon>
        <taxon>malvids</taxon>
        <taxon>Brassicales</taxon>
        <taxon>Brassicaceae</taxon>
        <taxon>Brassiceae</taxon>
        <taxon>Brassica</taxon>
    </lineage>
</organism>
<dbReference type="InterPro" id="IPR011009">
    <property type="entry name" value="Kinase-like_dom_sf"/>
</dbReference>
<name>A0A8S9MMG9_BRACR</name>
<comment type="caution">
    <text evidence="3">The sequence shown here is derived from an EMBL/GenBank/DDBJ whole genome shotgun (WGS) entry which is preliminary data.</text>
</comment>
<feature type="region of interest" description="Disordered" evidence="1">
    <location>
        <begin position="41"/>
        <end position="78"/>
    </location>
</feature>
<feature type="compositionally biased region" description="Pro residues" evidence="1">
    <location>
        <begin position="57"/>
        <end position="70"/>
    </location>
</feature>
<reference evidence="3" key="1">
    <citation type="submission" date="2019-12" db="EMBL/GenBank/DDBJ databases">
        <title>Genome sequencing and annotation of Brassica cretica.</title>
        <authorList>
            <person name="Studholme D.J."/>
            <person name="Sarris P."/>
        </authorList>
    </citation>
    <scope>NUCLEOTIDE SEQUENCE</scope>
    <source>
        <strain evidence="3">PFS-109/04</strain>
        <tissue evidence="3">Leaf</tissue>
    </source>
</reference>
<evidence type="ECO:0000256" key="1">
    <source>
        <dbReference type="SAM" id="MobiDB-lite"/>
    </source>
</evidence>
<dbReference type="Proteomes" id="UP000712600">
    <property type="component" value="Unassembled WGS sequence"/>
</dbReference>
<dbReference type="Pfam" id="PF07714">
    <property type="entry name" value="PK_Tyr_Ser-Thr"/>
    <property type="match status" value="1"/>
</dbReference>
<dbReference type="GO" id="GO:0004672">
    <property type="term" value="F:protein kinase activity"/>
    <property type="evidence" value="ECO:0007669"/>
    <property type="project" value="InterPro"/>
</dbReference>
<sequence length="169" mass="19129">MGKASRWFWNLLGFKKPDPGYPDPSFETPSRSYPKRRWRFVKSKRENGTAPQSHYPHTPPSLPNSTPPPASSYHRSSPSSSLVIDCSLWSHLVGANDYFNTMGPSKLYPVVGFMDRRLDLPEGLNPRIASIIQDCWQTDPAKRPSFEEIISRMMGLFRKAGSSAPEDED</sequence>
<dbReference type="SUPFAM" id="SSF56112">
    <property type="entry name" value="Protein kinase-like (PK-like)"/>
    <property type="match status" value="1"/>
</dbReference>
<protein>
    <recommendedName>
        <fullName evidence="2">Serine-threonine/tyrosine-protein kinase catalytic domain-containing protein</fullName>
    </recommendedName>
</protein>
<dbReference type="InterPro" id="IPR001245">
    <property type="entry name" value="Ser-Thr/Tyr_kinase_cat_dom"/>
</dbReference>
<dbReference type="AlphaFoldDB" id="A0A8S9MMG9"/>
<proteinExistence type="predicted"/>
<evidence type="ECO:0000313" key="4">
    <source>
        <dbReference type="Proteomes" id="UP000712600"/>
    </source>
</evidence>